<dbReference type="GO" id="GO:0016787">
    <property type="term" value="F:hydrolase activity"/>
    <property type="evidence" value="ECO:0007669"/>
    <property type="project" value="UniProtKB-KW"/>
</dbReference>
<evidence type="ECO:0000313" key="3">
    <source>
        <dbReference type="EMBL" id="MBW18852.1"/>
    </source>
</evidence>
<dbReference type="Gene3D" id="3.40.50.1110">
    <property type="entry name" value="SGNH hydrolase"/>
    <property type="match status" value="1"/>
</dbReference>
<reference evidence="3" key="1">
    <citation type="submission" date="2017-10" db="EMBL/GenBank/DDBJ databases">
        <title>Transcriptome Assembly of Sugarcane Aphid Adults.</title>
        <authorList>
            <person name="Scully E.D."/>
            <person name="Palmer N.A."/>
            <person name="Geib S.M."/>
            <person name="Sarath G."/>
            <person name="Sattler S.E."/>
        </authorList>
    </citation>
    <scope>NUCLEOTIDE SEQUENCE</scope>
    <source>
        <tissue evidence="3">Whole body</tissue>
    </source>
</reference>
<name>A0A2H8TZ99_9HEMI</name>
<keyword evidence="3" id="KW-0378">Hydrolase</keyword>
<dbReference type="EMBL" id="GFXV01007047">
    <property type="protein sequence ID" value="MBW18852.1"/>
    <property type="molecule type" value="Transcribed_RNA"/>
</dbReference>
<dbReference type="InterPro" id="IPR013830">
    <property type="entry name" value="SGNH_hydro"/>
</dbReference>
<organism evidence="3">
    <name type="scientific">Melanaphis sacchari</name>
    <dbReference type="NCBI Taxonomy" id="742174"/>
    <lineage>
        <taxon>Eukaryota</taxon>
        <taxon>Metazoa</taxon>
        <taxon>Ecdysozoa</taxon>
        <taxon>Arthropoda</taxon>
        <taxon>Hexapoda</taxon>
        <taxon>Insecta</taxon>
        <taxon>Pterygota</taxon>
        <taxon>Neoptera</taxon>
        <taxon>Paraneoptera</taxon>
        <taxon>Hemiptera</taxon>
        <taxon>Sternorrhyncha</taxon>
        <taxon>Aphidomorpha</taxon>
        <taxon>Aphidoidea</taxon>
        <taxon>Aphididae</taxon>
        <taxon>Aphidini</taxon>
        <taxon>Melanaphis</taxon>
    </lineage>
</organism>
<accession>A0A2H8TZ99</accession>
<dbReference type="InterPro" id="IPR036514">
    <property type="entry name" value="SGNH_hydro_sf"/>
</dbReference>
<protein>
    <submittedName>
        <fullName evidence="3">Platelet-activating factor acetylhydrolase IB subunit beta</fullName>
    </submittedName>
</protein>
<evidence type="ECO:0000259" key="2">
    <source>
        <dbReference type="Pfam" id="PF13472"/>
    </source>
</evidence>
<dbReference type="AlphaFoldDB" id="A0A2H8TZ99"/>
<dbReference type="OrthoDB" id="505607at2759"/>
<evidence type="ECO:0000256" key="1">
    <source>
        <dbReference type="ARBA" id="ARBA00038184"/>
    </source>
</evidence>
<dbReference type="PANTHER" id="PTHR11852">
    <property type="entry name" value="PLATELET-ACTIVATING FACTOR ACETYLHYDROLASE"/>
    <property type="match status" value="1"/>
</dbReference>
<dbReference type="SUPFAM" id="SSF52266">
    <property type="entry name" value="SGNH hydrolase"/>
    <property type="match status" value="1"/>
</dbReference>
<sequence>MNPCIVPTIPLDDDNEWKIQHKRYVAEAKAQNPDIILIGASIIQLIQCYPIWNDKFVPLNSLNFGICGDRTQDVLWRVQNGILDHITPKVCILNVGSNNIDNTPVQISEGILAIVREIRSKLPDCYIIIIGILPRGPYPNPLRILGTQVNEIVSEKVKDICKVEIFNPHLLQPDGTLSQEDAMDYLHPTEIGYRKIFNPIFERLKRILEN</sequence>
<comment type="similarity">
    <text evidence="1">Belongs to the 'GDSL' lipolytic enzyme family. Platelet-activating factor acetylhydrolase IB beta/gamma subunits subfamily.</text>
</comment>
<feature type="domain" description="SGNH hydrolase-type esterase" evidence="2">
    <location>
        <begin position="61"/>
        <end position="194"/>
    </location>
</feature>
<dbReference type="Pfam" id="PF13472">
    <property type="entry name" value="Lipase_GDSL_2"/>
    <property type="match status" value="1"/>
</dbReference>
<dbReference type="PANTHER" id="PTHR11852:SF0">
    <property type="entry name" value="PLATELET-ACTIVATING FACTOR ACETYLHYDROLASE IB SUBUNIT BETA HOMOLOG"/>
    <property type="match status" value="1"/>
</dbReference>
<proteinExistence type="inferred from homology"/>